<dbReference type="Pfam" id="PF00628">
    <property type="entry name" value="PHD"/>
    <property type="match status" value="2"/>
</dbReference>
<proteinExistence type="predicted"/>
<dbReference type="Gene3D" id="2.30.30.1150">
    <property type="match status" value="1"/>
</dbReference>
<feature type="domain" description="PHD-type" evidence="5">
    <location>
        <begin position="480"/>
        <end position="530"/>
    </location>
</feature>
<evidence type="ECO:0000256" key="4">
    <source>
        <dbReference type="PROSITE-ProRule" id="PRU00146"/>
    </source>
</evidence>
<dbReference type="SUPFAM" id="SSF57903">
    <property type="entry name" value="FYVE/PHD zinc finger"/>
    <property type="match status" value="2"/>
</dbReference>
<keyword evidence="3" id="KW-0862">Zinc</keyword>
<evidence type="ECO:0000259" key="5">
    <source>
        <dbReference type="PROSITE" id="PS50016"/>
    </source>
</evidence>
<dbReference type="FunFam" id="2.30.30.1150:FF:000005">
    <property type="entry name" value="PHD finger protein EHD3 isoform A"/>
    <property type="match status" value="1"/>
</dbReference>
<keyword evidence="7" id="KW-1185">Reference proteome</keyword>
<feature type="domain" description="PHD-type" evidence="5">
    <location>
        <begin position="321"/>
        <end position="371"/>
    </location>
</feature>
<keyword evidence="2 4" id="KW-0863">Zinc-finger</keyword>
<dbReference type="InterPro" id="IPR001965">
    <property type="entry name" value="Znf_PHD"/>
</dbReference>
<sequence>MVIEDGLSSANNLECAGGVQCVKADGNYVAGGCNGGMEFIRTYKRRKHVKMSSESKVQEDCRAYVESARHLADQAGKEPCDVSVSVGNTFHKKLCDDKGGMERCTWEAHIHHPKINCATTFEKACKFDKDGQEYSSQLASQSHRLRNEANGNGDVFGNGCASFADSDGHAMTEMCQNVLCNILASEKFSSLCKVLSEHFQGMKPESVLDFSVINSRMKEQAYEQSPTLFLSDVQQEVFGGFAVGLSDGSDSVIWGRKLEDTGNKIVSLAKSLSNMSRTSYCEKVGVSGHSTFEDEIKELHNRESDSHLKPEQTEDSGMYKIYTCRRCGDKADGIDCLVCDSCEDIYHVSCIEPAVKVIPHKSWFCVTCAASGIGFPDENCVVCERLNVPNTLCNTVGDESLPTDEGTLQELEENSNCTHAEVLLPRSGKTECICKICGTEVDGEYKKFCGHSCCPNKFYHLRCLTTKQLKSYGPCWYCPSCLCQFCLTDRDDDQIVLCDGCDHAYHIYCLQPPRTSIPKGKWFCRKCNAGIEAIHQAKKAYESNKLRKTGKNDLKPIGSFKKVRNIGYGRELEKGEGMDMLLTAAKTLNNEDMILSTANT</sequence>
<gene>
    <name evidence="6" type="ORF">G2W53_012122</name>
</gene>
<dbReference type="SMART" id="SM00249">
    <property type="entry name" value="PHD"/>
    <property type="match status" value="3"/>
</dbReference>
<evidence type="ECO:0000313" key="6">
    <source>
        <dbReference type="EMBL" id="KAF7829789.1"/>
    </source>
</evidence>
<dbReference type="InterPro" id="IPR019787">
    <property type="entry name" value="Znf_PHD-finger"/>
</dbReference>
<dbReference type="PROSITE" id="PS50016">
    <property type="entry name" value="ZF_PHD_2"/>
    <property type="match status" value="2"/>
</dbReference>
<name>A0A834WSI1_9FABA</name>
<evidence type="ECO:0000256" key="2">
    <source>
        <dbReference type="ARBA" id="ARBA00022771"/>
    </source>
</evidence>
<dbReference type="Proteomes" id="UP000634136">
    <property type="component" value="Unassembled WGS sequence"/>
</dbReference>
<comment type="caution">
    <text evidence="6">The sequence shown here is derived from an EMBL/GenBank/DDBJ whole genome shotgun (WGS) entry which is preliminary data.</text>
</comment>
<dbReference type="InterPro" id="IPR013083">
    <property type="entry name" value="Znf_RING/FYVE/PHD"/>
</dbReference>
<evidence type="ECO:0000256" key="1">
    <source>
        <dbReference type="ARBA" id="ARBA00022723"/>
    </source>
</evidence>
<dbReference type="AlphaFoldDB" id="A0A834WSI1"/>
<evidence type="ECO:0000313" key="7">
    <source>
        <dbReference type="Proteomes" id="UP000634136"/>
    </source>
</evidence>
<dbReference type="PANTHER" id="PTHR47162">
    <property type="entry name" value="OS02G0192300 PROTEIN"/>
    <property type="match status" value="1"/>
</dbReference>
<dbReference type="InterPro" id="IPR019786">
    <property type="entry name" value="Zinc_finger_PHD-type_CS"/>
</dbReference>
<reference evidence="6" key="1">
    <citation type="submission" date="2020-09" db="EMBL/GenBank/DDBJ databases">
        <title>Genome-Enabled Discovery of Anthraquinone Biosynthesis in Senna tora.</title>
        <authorList>
            <person name="Kang S.-H."/>
            <person name="Pandey R.P."/>
            <person name="Lee C.-M."/>
            <person name="Sim J.-S."/>
            <person name="Jeong J.-T."/>
            <person name="Choi B.-S."/>
            <person name="Jung M."/>
            <person name="Ginzburg D."/>
            <person name="Zhao K."/>
            <person name="Won S.Y."/>
            <person name="Oh T.-J."/>
            <person name="Yu Y."/>
            <person name="Kim N.-H."/>
            <person name="Lee O.R."/>
            <person name="Lee T.-H."/>
            <person name="Bashyal P."/>
            <person name="Kim T.-S."/>
            <person name="Lee W.-H."/>
            <person name="Kawkins C."/>
            <person name="Kim C.-K."/>
            <person name="Kim J.S."/>
            <person name="Ahn B.O."/>
            <person name="Rhee S.Y."/>
            <person name="Sohng J.K."/>
        </authorList>
    </citation>
    <scope>NUCLEOTIDE SEQUENCE</scope>
    <source>
        <tissue evidence="6">Leaf</tissue>
    </source>
</reference>
<dbReference type="GO" id="GO:0008270">
    <property type="term" value="F:zinc ion binding"/>
    <property type="evidence" value="ECO:0007669"/>
    <property type="project" value="UniProtKB-KW"/>
</dbReference>
<dbReference type="InterPro" id="IPR011011">
    <property type="entry name" value="Znf_FYVE_PHD"/>
</dbReference>
<dbReference type="OrthoDB" id="1903104at2759"/>
<dbReference type="PANTHER" id="PTHR47162:SF9">
    <property type="entry name" value="PHD FINGER PROTEIN EHD3-LIKE"/>
    <property type="match status" value="1"/>
</dbReference>
<protein>
    <submittedName>
        <fullName evidence="6">PHD finger protein EHD3-like isoform X1</fullName>
    </submittedName>
</protein>
<keyword evidence="1" id="KW-0479">Metal-binding</keyword>
<evidence type="ECO:0000256" key="3">
    <source>
        <dbReference type="ARBA" id="ARBA00022833"/>
    </source>
</evidence>
<dbReference type="PROSITE" id="PS01359">
    <property type="entry name" value="ZF_PHD_1"/>
    <property type="match status" value="1"/>
</dbReference>
<dbReference type="EMBL" id="JAAIUW010000005">
    <property type="protein sequence ID" value="KAF7829789.1"/>
    <property type="molecule type" value="Genomic_DNA"/>
</dbReference>
<accession>A0A834WSI1</accession>
<organism evidence="6 7">
    <name type="scientific">Senna tora</name>
    <dbReference type="NCBI Taxonomy" id="362788"/>
    <lineage>
        <taxon>Eukaryota</taxon>
        <taxon>Viridiplantae</taxon>
        <taxon>Streptophyta</taxon>
        <taxon>Embryophyta</taxon>
        <taxon>Tracheophyta</taxon>
        <taxon>Spermatophyta</taxon>
        <taxon>Magnoliopsida</taxon>
        <taxon>eudicotyledons</taxon>
        <taxon>Gunneridae</taxon>
        <taxon>Pentapetalae</taxon>
        <taxon>rosids</taxon>
        <taxon>fabids</taxon>
        <taxon>Fabales</taxon>
        <taxon>Fabaceae</taxon>
        <taxon>Caesalpinioideae</taxon>
        <taxon>Cassia clade</taxon>
        <taxon>Senna</taxon>
    </lineage>
</organism>
<dbReference type="Gene3D" id="3.30.40.10">
    <property type="entry name" value="Zinc/RING finger domain, C3HC4 (zinc finger)"/>
    <property type="match status" value="1"/>
</dbReference>